<organism evidence="1 2">
    <name type="scientific">Leptolyngbya cf. ectocarpi LEGE 11479</name>
    <dbReference type="NCBI Taxonomy" id="1828722"/>
    <lineage>
        <taxon>Bacteria</taxon>
        <taxon>Bacillati</taxon>
        <taxon>Cyanobacteriota</taxon>
        <taxon>Cyanophyceae</taxon>
        <taxon>Leptolyngbyales</taxon>
        <taxon>Leptolyngbyaceae</taxon>
        <taxon>Leptolyngbya group</taxon>
        <taxon>Leptolyngbya</taxon>
    </lineage>
</organism>
<dbReference type="AlphaFoldDB" id="A0A928ZU68"/>
<gene>
    <name evidence="1" type="ORF">IQ260_12765</name>
</gene>
<name>A0A928ZU68_LEPEC</name>
<protein>
    <submittedName>
        <fullName evidence="1">Uncharacterized protein</fullName>
    </submittedName>
</protein>
<dbReference type="Proteomes" id="UP000615026">
    <property type="component" value="Unassembled WGS sequence"/>
</dbReference>
<keyword evidence="2" id="KW-1185">Reference proteome</keyword>
<proteinExistence type="predicted"/>
<evidence type="ECO:0000313" key="1">
    <source>
        <dbReference type="EMBL" id="MBE9067531.1"/>
    </source>
</evidence>
<dbReference type="EMBL" id="JADEXP010000101">
    <property type="protein sequence ID" value="MBE9067531.1"/>
    <property type="molecule type" value="Genomic_DNA"/>
</dbReference>
<comment type="caution">
    <text evidence="1">The sequence shown here is derived from an EMBL/GenBank/DDBJ whole genome shotgun (WGS) entry which is preliminary data.</text>
</comment>
<accession>A0A928ZU68</accession>
<reference evidence="1" key="1">
    <citation type="submission" date="2020-10" db="EMBL/GenBank/DDBJ databases">
        <authorList>
            <person name="Castelo-Branco R."/>
            <person name="Eusebio N."/>
            <person name="Adriana R."/>
            <person name="Vieira A."/>
            <person name="Brugerolle De Fraissinette N."/>
            <person name="Rezende De Castro R."/>
            <person name="Schneider M.P."/>
            <person name="Vasconcelos V."/>
            <person name="Leao P.N."/>
        </authorList>
    </citation>
    <scope>NUCLEOTIDE SEQUENCE</scope>
    <source>
        <strain evidence="1">LEGE 11479</strain>
    </source>
</reference>
<evidence type="ECO:0000313" key="2">
    <source>
        <dbReference type="Proteomes" id="UP000615026"/>
    </source>
</evidence>
<dbReference type="RefSeq" id="WP_193993494.1">
    <property type="nucleotide sequence ID" value="NZ_JADEXP010000101.1"/>
</dbReference>
<sequence length="215" mass="24384">METETILEETKLTDAQWQIADAIARQLVIDGTDVNELRKAIAYLREHLNREQAGKYFFDYLKTLVRQGKTIGHSKRTVEYYRSLDDVCSQYLVNYQDNAPVMLHLLGWAARLVQYYDKGVPTGEISKPEVMSEREAELKAVAEANTFEVGQQLEATVTTIKGSKVTYEMLGTIRLTQKESKLLKTNTLKEGQILTVEVTALKETDGSVKKVKCML</sequence>